<feature type="region of interest" description="Disordered" evidence="1">
    <location>
        <begin position="123"/>
        <end position="142"/>
    </location>
</feature>
<proteinExistence type="predicted"/>
<feature type="compositionally biased region" description="Low complexity" evidence="1">
    <location>
        <begin position="123"/>
        <end position="133"/>
    </location>
</feature>
<accession>A0A060CA19</accession>
<dbReference type="EMBL" id="KF122569">
    <property type="protein sequence ID" value="AIA89865.1"/>
    <property type="molecule type" value="Genomic_DNA"/>
</dbReference>
<evidence type="ECO:0000313" key="2">
    <source>
        <dbReference type="EMBL" id="AIA89865.1"/>
    </source>
</evidence>
<name>A0A060CA19_9BACT</name>
<reference evidence="2" key="1">
    <citation type="journal article" date="2013" name="Environ. Microbiol.">
        <title>Seasonally variable intestinal metagenomes of the red palm weevil (Rhynchophorus ferrugineus).</title>
        <authorList>
            <person name="Jia S."/>
            <person name="Zhang X."/>
            <person name="Zhang G."/>
            <person name="Yin A."/>
            <person name="Zhang S."/>
            <person name="Li F."/>
            <person name="Wang L."/>
            <person name="Zhao D."/>
            <person name="Yun Q."/>
            <person name="Tala"/>
            <person name="Wang J."/>
            <person name="Sun G."/>
            <person name="Baabdullah M."/>
            <person name="Yu X."/>
            <person name="Hu S."/>
            <person name="Al-Mssallem I.S."/>
            <person name="Yu J."/>
        </authorList>
    </citation>
    <scope>NUCLEOTIDE SEQUENCE</scope>
</reference>
<sequence length="142" mass="15373">RRITGLQQPLAEGPAGFTVEGLADVFGRWGAGAFFLQPEVLVARRFWERLGGRLDTSLSAVFDYELWLRAAQAGARIVRQRWPVAFYRTHAAQRSGQRAALALEQVAVRDRFAAPRPAAAAQGCGHAVAAGAGPPDQRRPPA</sequence>
<feature type="non-terminal residue" evidence="2">
    <location>
        <position position="142"/>
    </location>
</feature>
<dbReference type="AlphaFoldDB" id="A0A060CA19"/>
<dbReference type="SUPFAM" id="SSF53448">
    <property type="entry name" value="Nucleotide-diphospho-sugar transferases"/>
    <property type="match status" value="1"/>
</dbReference>
<dbReference type="InterPro" id="IPR029044">
    <property type="entry name" value="Nucleotide-diphossugar_trans"/>
</dbReference>
<evidence type="ECO:0000256" key="1">
    <source>
        <dbReference type="SAM" id="MobiDB-lite"/>
    </source>
</evidence>
<protein>
    <submittedName>
        <fullName evidence="2">CAZy families GT2|GT4 protein</fullName>
    </submittedName>
</protein>
<feature type="non-terminal residue" evidence="2">
    <location>
        <position position="1"/>
    </location>
</feature>
<organism evidence="2">
    <name type="scientific">uncultured Desulfovibrio sp</name>
    <dbReference type="NCBI Taxonomy" id="167968"/>
    <lineage>
        <taxon>Bacteria</taxon>
        <taxon>Pseudomonadati</taxon>
        <taxon>Thermodesulfobacteriota</taxon>
        <taxon>Desulfovibrionia</taxon>
        <taxon>Desulfovibrionales</taxon>
        <taxon>Desulfovibrionaceae</taxon>
        <taxon>Desulfovibrio</taxon>
        <taxon>environmental samples</taxon>
    </lineage>
</organism>
<dbReference type="Gene3D" id="3.90.550.10">
    <property type="entry name" value="Spore Coat Polysaccharide Biosynthesis Protein SpsA, Chain A"/>
    <property type="match status" value="1"/>
</dbReference>